<dbReference type="InterPro" id="IPR036259">
    <property type="entry name" value="MFS_trans_sf"/>
</dbReference>
<dbReference type="AlphaFoldDB" id="A0A4S2MTW3"/>
<dbReference type="Proteomes" id="UP000298138">
    <property type="component" value="Unassembled WGS sequence"/>
</dbReference>
<evidence type="ECO:0000256" key="1">
    <source>
        <dbReference type="SAM" id="MobiDB-lite"/>
    </source>
</evidence>
<feature type="transmembrane region" description="Helical" evidence="2">
    <location>
        <begin position="501"/>
        <end position="524"/>
    </location>
</feature>
<feature type="transmembrane region" description="Helical" evidence="2">
    <location>
        <begin position="206"/>
        <end position="226"/>
    </location>
</feature>
<feature type="compositionally biased region" description="Low complexity" evidence="1">
    <location>
        <begin position="433"/>
        <end position="450"/>
    </location>
</feature>
<evidence type="ECO:0000256" key="2">
    <source>
        <dbReference type="SAM" id="Phobius"/>
    </source>
</evidence>
<feature type="transmembrane region" description="Helical" evidence="2">
    <location>
        <begin position="373"/>
        <end position="393"/>
    </location>
</feature>
<feature type="transmembrane region" description="Helical" evidence="2">
    <location>
        <begin position="94"/>
        <end position="112"/>
    </location>
</feature>
<keyword evidence="4" id="KW-1185">Reference proteome</keyword>
<feature type="transmembrane region" description="Helical" evidence="2">
    <location>
        <begin position="21"/>
        <end position="40"/>
    </location>
</feature>
<accession>A0A4S2MTW3</accession>
<feature type="region of interest" description="Disordered" evidence="1">
    <location>
        <begin position="433"/>
        <end position="457"/>
    </location>
</feature>
<feature type="transmembrane region" description="Helical" evidence="2">
    <location>
        <begin position="297"/>
        <end position="318"/>
    </location>
</feature>
<dbReference type="SUPFAM" id="SSF103473">
    <property type="entry name" value="MFS general substrate transporter"/>
    <property type="match status" value="1"/>
</dbReference>
<dbReference type="STRING" id="341454.A0A4S2MTW3"/>
<dbReference type="OrthoDB" id="18110at2759"/>
<feature type="transmembrane region" description="Helical" evidence="2">
    <location>
        <begin position="473"/>
        <end position="495"/>
    </location>
</feature>
<dbReference type="PANTHER" id="PTHR23524:SF1">
    <property type="entry name" value="MRH DOMAIN-CONTAINING PROTEIN-RELATED"/>
    <property type="match status" value="1"/>
</dbReference>
<name>A0A4S2MTW3_9PEZI</name>
<evidence type="ECO:0000313" key="3">
    <source>
        <dbReference type="EMBL" id="TGZ79917.1"/>
    </source>
</evidence>
<dbReference type="EMBL" id="ML220128">
    <property type="protein sequence ID" value="TGZ79917.1"/>
    <property type="molecule type" value="Genomic_DNA"/>
</dbReference>
<dbReference type="PANTHER" id="PTHR23524">
    <property type="entry name" value="TRANSPORTER, PUTATIVE (AFU_ORTHOLOGUE AFUA_8G04850)-RELATED"/>
    <property type="match status" value="1"/>
</dbReference>
<organism evidence="3 4">
    <name type="scientific">Ascodesmis nigricans</name>
    <dbReference type="NCBI Taxonomy" id="341454"/>
    <lineage>
        <taxon>Eukaryota</taxon>
        <taxon>Fungi</taxon>
        <taxon>Dikarya</taxon>
        <taxon>Ascomycota</taxon>
        <taxon>Pezizomycotina</taxon>
        <taxon>Pezizomycetes</taxon>
        <taxon>Pezizales</taxon>
        <taxon>Ascodesmidaceae</taxon>
        <taxon>Ascodesmis</taxon>
    </lineage>
</organism>
<gene>
    <name evidence="3" type="ORF">EX30DRAFT_349878</name>
</gene>
<evidence type="ECO:0000313" key="4">
    <source>
        <dbReference type="Proteomes" id="UP000298138"/>
    </source>
</evidence>
<keyword evidence="2" id="KW-1133">Transmembrane helix</keyword>
<dbReference type="InParanoid" id="A0A4S2MTW3"/>
<feature type="transmembrane region" description="Helical" evidence="2">
    <location>
        <begin position="118"/>
        <end position="139"/>
    </location>
</feature>
<feature type="transmembrane region" description="Helical" evidence="2">
    <location>
        <begin position="60"/>
        <end position="82"/>
    </location>
</feature>
<dbReference type="Gene3D" id="1.20.1250.20">
    <property type="entry name" value="MFS general substrate transporter like domains"/>
    <property type="match status" value="1"/>
</dbReference>
<reference evidence="3 4" key="1">
    <citation type="submission" date="2019-04" db="EMBL/GenBank/DDBJ databases">
        <title>Comparative genomics and transcriptomics to analyze fruiting body development in filamentous ascomycetes.</title>
        <authorList>
            <consortium name="DOE Joint Genome Institute"/>
            <person name="Lutkenhaus R."/>
            <person name="Traeger S."/>
            <person name="Breuer J."/>
            <person name="Kuo A."/>
            <person name="Lipzen A."/>
            <person name="Pangilinan J."/>
            <person name="Dilworth D."/>
            <person name="Sandor L."/>
            <person name="Poggeler S."/>
            <person name="Barry K."/>
            <person name="Grigoriev I.V."/>
            <person name="Nowrousian M."/>
        </authorList>
    </citation>
    <scope>NUCLEOTIDE SEQUENCE [LARGE SCALE GENOMIC DNA]</scope>
    <source>
        <strain evidence="3 4">CBS 389.68</strain>
    </source>
</reference>
<sequence>MRLSLRTLFPFPPSTRALHAATYLLALPLTSIALLVFLNSSLSFLLTNLFHIPPSRLGSIVGTLGFVDELVAVVAAPVWGLISDTRVGTRGVSVAGYIAIAISLLLFVELQTVYPGLVIARIVFSIGAAAVTTMVTAILPEMTKPTTTIQEQENDGTLGRKVTGRIAGMVGMLSGVGALFALGVLLPLPTRFSEREEMTPGQAIRVSYVIVATLAAFVSIWCVFGLPPPRKRQASTWMEVKAWVWHKIWGGDPSFFGDEVMEAQAERERSMGLKGLWKAAKVAGEDGRILAGYVGGFVARASSVGVSLFIPLWVNWWFVSTGRCQTGERKHCSEAYKLAAVLTGTSQLTALLLAPIFGILTDRSSASPHLRNIPLLLSSVLGILSFSLFASLPSPSHPGAFIISALAGASQIGAIVASLGLLSQAVVDYPSSSSSSYPSSPSSSRSASDRTPLLNGAPIDRTHKREYYKGSIAGVYSLAGAAAILLLTKAGGIAFDKNPGAPFWMLAAFNGVLMVVGVGEMVVVRSGWRR</sequence>
<proteinExistence type="predicted"/>
<feature type="transmembrane region" description="Helical" evidence="2">
    <location>
        <begin position="166"/>
        <end position="186"/>
    </location>
</feature>
<feature type="transmembrane region" description="Helical" evidence="2">
    <location>
        <begin position="338"/>
        <end position="361"/>
    </location>
</feature>
<feature type="transmembrane region" description="Helical" evidence="2">
    <location>
        <begin position="399"/>
        <end position="422"/>
    </location>
</feature>
<keyword evidence="2" id="KW-0812">Transmembrane</keyword>
<keyword evidence="2" id="KW-0472">Membrane</keyword>
<protein>
    <submittedName>
        <fullName evidence="3">MFS general substrate transporter</fullName>
    </submittedName>
</protein>